<organism evidence="6 7">
    <name type="scientific">Streptomyces ortus</name>
    <dbReference type="NCBI Taxonomy" id="2867268"/>
    <lineage>
        <taxon>Bacteria</taxon>
        <taxon>Bacillati</taxon>
        <taxon>Actinomycetota</taxon>
        <taxon>Actinomycetes</taxon>
        <taxon>Kitasatosporales</taxon>
        <taxon>Streptomycetaceae</taxon>
        <taxon>Streptomyces</taxon>
    </lineage>
</organism>
<evidence type="ECO:0000256" key="3">
    <source>
        <dbReference type="ARBA" id="ARBA00022832"/>
    </source>
</evidence>
<dbReference type="InterPro" id="IPR025110">
    <property type="entry name" value="AMP-bd_C"/>
</dbReference>
<comment type="caution">
    <text evidence="6">The sequence shown here is derived from an EMBL/GenBank/DDBJ whole genome shotgun (WGS) entry which is preliminary data.</text>
</comment>
<dbReference type="SUPFAM" id="SSF56801">
    <property type="entry name" value="Acetyl-CoA synthetase-like"/>
    <property type="match status" value="1"/>
</dbReference>
<dbReference type="PANTHER" id="PTHR43859">
    <property type="entry name" value="ACYL-ACTIVATING ENZYME"/>
    <property type="match status" value="1"/>
</dbReference>
<keyword evidence="2" id="KW-0436">Ligase</keyword>
<dbReference type="InterPro" id="IPR045851">
    <property type="entry name" value="AMP-bd_C_sf"/>
</dbReference>
<dbReference type="EMBL" id="JAIFZO010000001">
    <property type="protein sequence ID" value="MCX4231533.1"/>
    <property type="molecule type" value="Genomic_DNA"/>
</dbReference>
<dbReference type="RefSeq" id="WP_267024634.1">
    <property type="nucleotide sequence ID" value="NZ_JAIFZO010000001.1"/>
</dbReference>
<gene>
    <name evidence="6" type="ORF">K3769_01855</name>
</gene>
<evidence type="ECO:0000256" key="1">
    <source>
        <dbReference type="ARBA" id="ARBA00006432"/>
    </source>
</evidence>
<feature type="domain" description="AMP-binding enzyme C-terminal" evidence="5">
    <location>
        <begin position="44"/>
        <end position="84"/>
    </location>
</feature>
<protein>
    <recommendedName>
        <fullName evidence="5">AMP-binding enzyme C-terminal domain-containing protein</fullName>
    </recommendedName>
</protein>
<keyword evidence="3" id="KW-0276">Fatty acid metabolism</keyword>
<proteinExistence type="inferred from homology"/>
<evidence type="ECO:0000313" key="6">
    <source>
        <dbReference type="EMBL" id="MCX4231533.1"/>
    </source>
</evidence>
<comment type="similarity">
    <text evidence="1">Belongs to the ATP-dependent AMP-binding enzyme family.</text>
</comment>
<name>A0ABT3UVF1_9ACTN</name>
<dbReference type="Gene3D" id="3.30.300.30">
    <property type="match status" value="1"/>
</dbReference>
<reference evidence="6" key="1">
    <citation type="journal article" date="2022" name="bioRxiv">
        <title>Discovery and biosynthetic assessment of Streptomyces ortus sp nov. isolated from a deep-sea sponge.</title>
        <authorList>
            <person name="Williams S.E."/>
        </authorList>
    </citation>
    <scope>NUCLEOTIDE SEQUENCE</scope>
    <source>
        <strain evidence="6">A15ISP2-DRY2</strain>
    </source>
</reference>
<accession>A0ABT3UVF1</accession>
<keyword evidence="7" id="KW-1185">Reference proteome</keyword>
<dbReference type="PANTHER" id="PTHR43859:SF4">
    <property type="entry name" value="BUTANOATE--COA LIGASE AAE1-RELATED"/>
    <property type="match status" value="1"/>
</dbReference>
<evidence type="ECO:0000259" key="5">
    <source>
        <dbReference type="Pfam" id="PF13193"/>
    </source>
</evidence>
<sequence>MYYPLTVRDFLDRAAHVYPDRVGVGSDGEVLTASNHNLDDEGYLVISDRKAEELTAHCRTRLAGFTTPERIDFVAALPRTATGKLQKFKLREPFRRE</sequence>
<evidence type="ECO:0000313" key="7">
    <source>
        <dbReference type="Proteomes" id="UP001165590"/>
    </source>
</evidence>
<dbReference type="Proteomes" id="UP001165590">
    <property type="component" value="Unassembled WGS sequence"/>
</dbReference>
<evidence type="ECO:0000256" key="4">
    <source>
        <dbReference type="ARBA" id="ARBA00023098"/>
    </source>
</evidence>
<keyword evidence="4" id="KW-0443">Lipid metabolism</keyword>
<evidence type="ECO:0000256" key="2">
    <source>
        <dbReference type="ARBA" id="ARBA00022598"/>
    </source>
</evidence>
<dbReference type="Pfam" id="PF13193">
    <property type="entry name" value="AMP-binding_C"/>
    <property type="match status" value="1"/>
</dbReference>